<accession>A0A9N9FG42</accession>
<proteinExistence type="predicted"/>
<feature type="non-terminal residue" evidence="2">
    <location>
        <position position="64"/>
    </location>
</feature>
<dbReference type="AlphaFoldDB" id="A0A9N9FG42"/>
<evidence type="ECO:0000313" key="2">
    <source>
        <dbReference type="EMBL" id="CAG8530670.1"/>
    </source>
</evidence>
<name>A0A9N9FG42_9GLOM</name>
<feature type="compositionally biased region" description="Polar residues" evidence="1">
    <location>
        <begin position="18"/>
        <end position="28"/>
    </location>
</feature>
<keyword evidence="3" id="KW-1185">Reference proteome</keyword>
<sequence>MPNTNTSTAVHQTDMKINKQSMNPSQYELTNSTLSTNPTSWADEVDEETTDRSTPPLLLKLTSG</sequence>
<dbReference type="Proteomes" id="UP000789342">
    <property type="component" value="Unassembled WGS sequence"/>
</dbReference>
<dbReference type="EMBL" id="CAJVPV010002590">
    <property type="protein sequence ID" value="CAG8530670.1"/>
    <property type="molecule type" value="Genomic_DNA"/>
</dbReference>
<reference evidence="2" key="1">
    <citation type="submission" date="2021-06" db="EMBL/GenBank/DDBJ databases">
        <authorList>
            <person name="Kallberg Y."/>
            <person name="Tangrot J."/>
            <person name="Rosling A."/>
        </authorList>
    </citation>
    <scope>NUCLEOTIDE SEQUENCE</scope>
    <source>
        <strain evidence="2">CL551</strain>
    </source>
</reference>
<feature type="region of interest" description="Disordered" evidence="1">
    <location>
        <begin position="1"/>
        <end position="64"/>
    </location>
</feature>
<evidence type="ECO:0000313" key="3">
    <source>
        <dbReference type="Proteomes" id="UP000789342"/>
    </source>
</evidence>
<gene>
    <name evidence="2" type="ORF">AMORRO_LOCUS4657</name>
</gene>
<evidence type="ECO:0000256" key="1">
    <source>
        <dbReference type="SAM" id="MobiDB-lite"/>
    </source>
</evidence>
<feature type="compositionally biased region" description="Low complexity" evidence="1">
    <location>
        <begin position="29"/>
        <end position="40"/>
    </location>
</feature>
<feature type="compositionally biased region" description="Polar residues" evidence="1">
    <location>
        <begin position="1"/>
        <end position="11"/>
    </location>
</feature>
<protein>
    <submittedName>
        <fullName evidence="2">14952_t:CDS:1</fullName>
    </submittedName>
</protein>
<comment type="caution">
    <text evidence="2">The sequence shown here is derived from an EMBL/GenBank/DDBJ whole genome shotgun (WGS) entry which is preliminary data.</text>
</comment>
<organism evidence="2 3">
    <name type="scientific">Acaulospora morrowiae</name>
    <dbReference type="NCBI Taxonomy" id="94023"/>
    <lineage>
        <taxon>Eukaryota</taxon>
        <taxon>Fungi</taxon>
        <taxon>Fungi incertae sedis</taxon>
        <taxon>Mucoromycota</taxon>
        <taxon>Glomeromycotina</taxon>
        <taxon>Glomeromycetes</taxon>
        <taxon>Diversisporales</taxon>
        <taxon>Acaulosporaceae</taxon>
        <taxon>Acaulospora</taxon>
    </lineage>
</organism>